<dbReference type="SMART" id="SM00270">
    <property type="entry name" value="ChtBD1"/>
    <property type="match status" value="2"/>
</dbReference>
<dbReference type="InterPro" id="IPR053066">
    <property type="entry name" value="ADGR_G7"/>
</dbReference>
<keyword evidence="13" id="KW-1185">Reference proteome</keyword>
<evidence type="ECO:0000256" key="1">
    <source>
        <dbReference type="ARBA" id="ARBA00004141"/>
    </source>
</evidence>
<comment type="caution">
    <text evidence="12">The sequence shown here is derived from an EMBL/GenBank/DDBJ whole genome shotgun (WGS) entry which is preliminary data.</text>
</comment>
<evidence type="ECO:0000256" key="8">
    <source>
        <dbReference type="SAM" id="Phobius"/>
    </source>
</evidence>
<comment type="subcellular location">
    <subcellularLocation>
        <location evidence="1">Membrane</location>
        <topology evidence="1">Multi-pass membrane protein</topology>
    </subcellularLocation>
</comment>
<dbReference type="CDD" id="cd10909">
    <property type="entry name" value="ChtBD1_GH18_2"/>
    <property type="match status" value="2"/>
</dbReference>
<reference evidence="12" key="1">
    <citation type="submission" date="2021-10" db="EMBL/GenBank/DDBJ databases">
        <title>Tropical sea cucumber genome reveals ecological adaptation and Cuvierian tubules defense mechanism.</title>
        <authorList>
            <person name="Chen T."/>
        </authorList>
    </citation>
    <scope>NUCLEOTIDE SEQUENCE</scope>
    <source>
        <strain evidence="12">Nanhai2018</strain>
        <tissue evidence="12">Muscle</tissue>
    </source>
</reference>
<keyword evidence="4 8" id="KW-1133">Transmembrane helix</keyword>
<keyword evidence="5 8" id="KW-0472">Membrane</keyword>
<dbReference type="Gene3D" id="2.60.220.50">
    <property type="match status" value="1"/>
</dbReference>
<dbReference type="PROSITE" id="PS50261">
    <property type="entry name" value="G_PROTEIN_RECEP_F2_4"/>
    <property type="match status" value="1"/>
</dbReference>
<dbReference type="InterPro" id="IPR036861">
    <property type="entry name" value="Endochitinase-like_sf"/>
</dbReference>
<dbReference type="PANTHER" id="PTHR47767">
    <property type="entry name" value="ADHESION G PROTEIN-COUPLED RECEPTOR G7"/>
    <property type="match status" value="1"/>
</dbReference>
<organism evidence="12 13">
    <name type="scientific">Holothuria leucospilota</name>
    <name type="common">Black long sea cucumber</name>
    <name type="synonym">Mertensiothuria leucospilota</name>
    <dbReference type="NCBI Taxonomy" id="206669"/>
    <lineage>
        <taxon>Eukaryota</taxon>
        <taxon>Metazoa</taxon>
        <taxon>Echinodermata</taxon>
        <taxon>Eleutherozoa</taxon>
        <taxon>Echinozoa</taxon>
        <taxon>Holothuroidea</taxon>
        <taxon>Aspidochirotacea</taxon>
        <taxon>Aspidochirotida</taxon>
        <taxon>Holothuriidae</taxon>
        <taxon>Holothuria</taxon>
    </lineage>
</organism>
<protein>
    <submittedName>
        <fullName evidence="12">Adhesion G-protein coupled receptor G4</fullName>
    </submittedName>
</protein>
<dbReference type="PANTHER" id="PTHR47767:SF1">
    <property type="entry name" value="ADHESION G PROTEIN-COUPLED RECEPTOR G7"/>
    <property type="match status" value="1"/>
</dbReference>
<dbReference type="Gene3D" id="3.30.60.10">
    <property type="entry name" value="Endochitinase-like"/>
    <property type="match status" value="2"/>
</dbReference>
<dbReference type="Pfam" id="PF00002">
    <property type="entry name" value="7tm_2"/>
    <property type="match status" value="1"/>
</dbReference>
<dbReference type="AlphaFoldDB" id="A0A9Q1CN46"/>
<keyword evidence="3 8" id="KW-0812">Transmembrane</keyword>
<evidence type="ECO:0000259" key="11">
    <source>
        <dbReference type="PROSITE" id="PS50261"/>
    </source>
</evidence>
<feature type="domain" description="GAIN-B" evidence="10">
    <location>
        <begin position="570"/>
        <end position="736"/>
    </location>
</feature>
<dbReference type="GO" id="GO:0007166">
    <property type="term" value="P:cell surface receptor signaling pathway"/>
    <property type="evidence" value="ECO:0007669"/>
    <property type="project" value="InterPro"/>
</dbReference>
<dbReference type="InterPro" id="IPR023415">
    <property type="entry name" value="LDLR_class-A_CS"/>
</dbReference>
<keyword evidence="2" id="KW-0147">Chitin-binding</keyword>
<dbReference type="InterPro" id="IPR002172">
    <property type="entry name" value="LDrepeatLR_classA_rpt"/>
</dbReference>
<feature type="chain" id="PRO_5040237498" evidence="9">
    <location>
        <begin position="25"/>
        <end position="860"/>
    </location>
</feature>
<evidence type="ECO:0000256" key="3">
    <source>
        <dbReference type="ARBA" id="ARBA00022692"/>
    </source>
</evidence>
<dbReference type="GO" id="GO:0004930">
    <property type="term" value="F:G protein-coupled receptor activity"/>
    <property type="evidence" value="ECO:0007669"/>
    <property type="project" value="InterPro"/>
</dbReference>
<dbReference type="Proteomes" id="UP001152320">
    <property type="component" value="Chromosome 2"/>
</dbReference>
<accession>A0A9Q1CN46</accession>
<proteinExistence type="predicted"/>
<dbReference type="Pfam" id="PF00057">
    <property type="entry name" value="Ldl_recept_a"/>
    <property type="match status" value="1"/>
</dbReference>
<feature type="disulfide bond" evidence="7">
    <location>
        <begin position="155"/>
        <end position="173"/>
    </location>
</feature>
<feature type="transmembrane region" description="Helical" evidence="8">
    <location>
        <begin position="837"/>
        <end position="859"/>
    </location>
</feature>
<evidence type="ECO:0000256" key="6">
    <source>
        <dbReference type="ARBA" id="ARBA00023157"/>
    </source>
</evidence>
<dbReference type="InterPro" id="IPR036055">
    <property type="entry name" value="LDL_receptor-like_sf"/>
</dbReference>
<feature type="domain" description="G-protein coupled receptors family 2 profile 2" evidence="11">
    <location>
        <begin position="741"/>
        <end position="860"/>
    </location>
</feature>
<keyword evidence="12" id="KW-0675">Receptor</keyword>
<dbReference type="SUPFAM" id="SSF81321">
    <property type="entry name" value="Family A G protein-coupled receptor-like"/>
    <property type="match status" value="1"/>
</dbReference>
<dbReference type="SUPFAM" id="SSF57016">
    <property type="entry name" value="Plant lectins/antimicrobial peptides"/>
    <property type="match status" value="2"/>
</dbReference>
<sequence length="860" mass="95319">MYLLCRMLMVIIATLCLLVDQGGSSTKAWRDDLKCGGDFLAPNEEVAQCDPESNEPCCSPYNWCGITEDHCNCEGCIDFRLTGVSSTKAWRDDLKCGGDFLAPNEEVAQCNPEGNEPCCSPYNWCGITEDHCNCEGCIDFRLTRPKNCENDEFTCNNGLCIPEIQRCDINNDCGDASDEDTTCTFDEACMNYQPSLVDVPCHFSVLILHENSVETDRISFVFDAADLGGISRIHITGNNKNSLNIIRFNITTSSDQRFAYATKKATVASLRVPLVIHRGDVVTITMEHTDDPGSMPWVAALVPQCSIRGVLQNSSCALTATCRHWIVTSSLPEIERCYPLQITKSVLEWYKKCLPFCLEEIFMDSDGHQLTFPRTNMSERAYSVEKCPSSDVSLASRPCGTYEFAIWKDPVRNDCRTDKNDTLESLTELYKNSEIEEEDVISVSDEVVAATGSPQYNGDDLDLTIILLEKIVAVESPSSKVTSNVLQIVDNILINKEDNFRQNLAEIQPSRILQTLENQLTFFQLGEEQTNFTFVGSSVAAHAIHLDPSTLKSSVAYGALFSSSTKDATEPFYAGGTFFEAAETSTDETKNIRCLVTLPESLLKNATTGPSGNLPLTFAVLRPSIFFNRTLNVNAPHESVGSIIMSAKIESNNASDLEDPVKLTFHTYNESGSSVNDVTKRCVYWKYASNGSEGRWSSDGCQIQKRSGEDDEGSITECHCDHLTNFAVLIDIQGDINNAVLDFLSMIGCVVSITSLIVTIVTFLAVKKLRNRRAQQILLNLCFALLGLYLFFLIGINQIQTEIGCVIFGALIHFFCLSSLAWMAVEATNMYLLFVRVFDSGMSGFIWKAMLAGWGVFLLW</sequence>
<name>A0A9Q1CN46_HOLLE</name>
<dbReference type="InterPro" id="IPR000832">
    <property type="entry name" value="GPCR_2_secretin-like"/>
</dbReference>
<evidence type="ECO:0000256" key="2">
    <source>
        <dbReference type="ARBA" id="ARBA00022669"/>
    </source>
</evidence>
<dbReference type="SUPFAM" id="SSF57424">
    <property type="entry name" value="LDL receptor-like module"/>
    <property type="match status" value="1"/>
</dbReference>
<feature type="disulfide bond" evidence="7">
    <location>
        <begin position="148"/>
        <end position="160"/>
    </location>
</feature>
<dbReference type="EMBL" id="JAIZAY010000002">
    <property type="protein sequence ID" value="KAJ8047574.1"/>
    <property type="molecule type" value="Genomic_DNA"/>
</dbReference>
<dbReference type="InterPro" id="IPR046338">
    <property type="entry name" value="GAIN_dom_sf"/>
</dbReference>
<keyword evidence="9" id="KW-0732">Signal</keyword>
<dbReference type="OrthoDB" id="1193027at2759"/>
<dbReference type="PROSITE" id="PS01209">
    <property type="entry name" value="LDLRA_1"/>
    <property type="match status" value="1"/>
</dbReference>
<dbReference type="PROSITE" id="PS50068">
    <property type="entry name" value="LDLRA_2"/>
    <property type="match status" value="1"/>
</dbReference>
<evidence type="ECO:0000259" key="10">
    <source>
        <dbReference type="PROSITE" id="PS50221"/>
    </source>
</evidence>
<feature type="transmembrane region" description="Helical" evidence="8">
    <location>
        <begin position="743"/>
        <end position="766"/>
    </location>
</feature>
<comment type="caution">
    <text evidence="7">Lacks conserved residue(s) required for the propagation of feature annotation.</text>
</comment>
<evidence type="ECO:0000313" key="12">
    <source>
        <dbReference type="EMBL" id="KAJ8047574.1"/>
    </source>
</evidence>
<dbReference type="SMART" id="SM00192">
    <property type="entry name" value="LDLa"/>
    <property type="match status" value="1"/>
</dbReference>
<dbReference type="Pfam" id="PF01825">
    <property type="entry name" value="GPS"/>
    <property type="match status" value="1"/>
</dbReference>
<feature type="signal peptide" evidence="9">
    <location>
        <begin position="1"/>
        <end position="24"/>
    </location>
</feature>
<keyword evidence="6 7" id="KW-1015">Disulfide bond</keyword>
<dbReference type="PROSITE" id="PS50221">
    <property type="entry name" value="GAIN_B"/>
    <property type="match status" value="1"/>
</dbReference>
<feature type="transmembrane region" description="Helical" evidence="8">
    <location>
        <begin position="806"/>
        <end position="825"/>
    </location>
</feature>
<evidence type="ECO:0000256" key="5">
    <source>
        <dbReference type="ARBA" id="ARBA00023136"/>
    </source>
</evidence>
<dbReference type="GO" id="GO:0016020">
    <property type="term" value="C:membrane"/>
    <property type="evidence" value="ECO:0007669"/>
    <property type="project" value="UniProtKB-SubCell"/>
</dbReference>
<dbReference type="Gene3D" id="4.10.400.10">
    <property type="entry name" value="Low-density Lipoprotein Receptor"/>
    <property type="match status" value="1"/>
</dbReference>
<evidence type="ECO:0000256" key="9">
    <source>
        <dbReference type="SAM" id="SignalP"/>
    </source>
</evidence>
<dbReference type="InterPro" id="IPR017981">
    <property type="entry name" value="GPCR_2-like_7TM"/>
</dbReference>
<dbReference type="InterPro" id="IPR001002">
    <property type="entry name" value="Chitin-bd_1"/>
</dbReference>
<gene>
    <name evidence="12" type="ORF">HOLleu_06608</name>
</gene>
<dbReference type="InterPro" id="IPR057244">
    <property type="entry name" value="GAIN_B"/>
</dbReference>
<evidence type="ECO:0000256" key="4">
    <source>
        <dbReference type="ARBA" id="ARBA00022989"/>
    </source>
</evidence>
<dbReference type="Gene3D" id="1.20.1070.10">
    <property type="entry name" value="Rhodopsin 7-helix transmembrane proteins"/>
    <property type="match status" value="1"/>
</dbReference>
<dbReference type="GO" id="GO:0008061">
    <property type="term" value="F:chitin binding"/>
    <property type="evidence" value="ECO:0007669"/>
    <property type="project" value="UniProtKB-KW"/>
</dbReference>
<feature type="transmembrane region" description="Helical" evidence="8">
    <location>
        <begin position="778"/>
        <end position="800"/>
    </location>
</feature>
<dbReference type="SMART" id="SM00303">
    <property type="entry name" value="GPS"/>
    <property type="match status" value="1"/>
</dbReference>
<evidence type="ECO:0000313" key="13">
    <source>
        <dbReference type="Proteomes" id="UP001152320"/>
    </source>
</evidence>
<evidence type="ECO:0000256" key="7">
    <source>
        <dbReference type="PROSITE-ProRule" id="PRU00124"/>
    </source>
</evidence>
<dbReference type="InterPro" id="IPR000203">
    <property type="entry name" value="GPS"/>
</dbReference>
<dbReference type="CDD" id="cd00112">
    <property type="entry name" value="LDLa"/>
    <property type="match status" value="1"/>
</dbReference>